<gene>
    <name evidence="2" type="ORF">AB0L16_18550</name>
</gene>
<evidence type="ECO:0000313" key="2">
    <source>
        <dbReference type="EMBL" id="MEV5508447.1"/>
    </source>
</evidence>
<feature type="region of interest" description="Disordered" evidence="1">
    <location>
        <begin position="433"/>
        <end position="511"/>
    </location>
</feature>
<dbReference type="Gene3D" id="3.40.50.300">
    <property type="entry name" value="P-loop containing nucleotide triphosphate hydrolases"/>
    <property type="match status" value="1"/>
</dbReference>
<sequence>MRLLRFPAALRGLGLRAGVPLLALCSGMGCASMVTAMAPSTYQAMASVLVTADSHGSREHDENPQPNLAQSLIPTVVRLAQSDTVARATAAEAHLPTGQVTGHVSADAQPNVQIITLKATSPTAARAAVIANAMARVLSAQLRHRPLGGDSFLRAQQLDQATPAVQPVEPKPLVNLALGGVIGLFAGLGLVSFHRARDDRLYSTADVESELGTTALAGIPGVFPWLSRRGVREVYDRAAVGNSVRSAVAMLTAASPDSSCRRLLVTSARNEDGKAMLTALLALGLTEQYEHVALVEGQLHQPDLTTHFPGPHPLTVQEWLVTGTPPGPTVPLGEPRLTVIPGERTDPQHSAALFRGDAFPHVLDRLAEHSDVILMHAPPVLGSADFAALVRHADVVVLVVQAGVTRGREAQRALRVLQLLGARVAGVVVTDAAEGDQRARKRALPEEGSPGRDKAQPQHALPRPAAPRPAPPSTPPPGAIGSGPPPPPQRTSPPPEESERNPAMSNQQSVSTVVRCRGASLAVLAGAVLGIVLGSPALADTAQNPGSPAVAAAYPPPTCFAQVSSTTVVAGGQLTVSGNCFRPGSGVAVKLDTRRLAIVSADAGGVATATVTIPADTGAGSHIISLSGVRCTGVPLVESVRIQVVARMSAAPRHTGDNHTATPLEVGGTAATAAVAGGAVLLRRRRRGGHRDGARG</sequence>
<dbReference type="RefSeq" id="WP_109278065.1">
    <property type="nucleotide sequence ID" value="NZ_JBFAUK010000014.1"/>
</dbReference>
<proteinExistence type="predicted"/>
<dbReference type="EMBL" id="JBFAUK010000014">
    <property type="protein sequence ID" value="MEV5508447.1"/>
    <property type="molecule type" value="Genomic_DNA"/>
</dbReference>
<reference evidence="2 3" key="1">
    <citation type="submission" date="2024-06" db="EMBL/GenBank/DDBJ databases">
        <title>The Natural Products Discovery Center: Release of the First 8490 Sequenced Strains for Exploring Actinobacteria Biosynthetic Diversity.</title>
        <authorList>
            <person name="Kalkreuter E."/>
            <person name="Kautsar S.A."/>
            <person name="Yang D."/>
            <person name="Bader C.D."/>
            <person name="Teijaro C.N."/>
            <person name="Fluegel L."/>
            <person name="Davis C.M."/>
            <person name="Simpson J.R."/>
            <person name="Lauterbach L."/>
            <person name="Steele A.D."/>
            <person name="Gui C."/>
            <person name="Meng S."/>
            <person name="Li G."/>
            <person name="Viehrig K."/>
            <person name="Ye F."/>
            <person name="Su P."/>
            <person name="Kiefer A.F."/>
            <person name="Nichols A."/>
            <person name="Cepeda A.J."/>
            <person name="Yan W."/>
            <person name="Fan B."/>
            <person name="Jiang Y."/>
            <person name="Adhikari A."/>
            <person name="Zheng C.-J."/>
            <person name="Schuster L."/>
            <person name="Cowan T.M."/>
            <person name="Smanski M.J."/>
            <person name="Chevrette M.G."/>
            <person name="De Carvalho L.P.S."/>
            <person name="Shen B."/>
        </authorList>
    </citation>
    <scope>NUCLEOTIDE SEQUENCE [LARGE SCALE GENOMIC DNA]</scope>
    <source>
        <strain evidence="2 3">NPDC052347</strain>
    </source>
</reference>
<protein>
    <submittedName>
        <fullName evidence="2">Uncharacterized protein</fullName>
    </submittedName>
</protein>
<feature type="compositionally biased region" description="Basic and acidic residues" evidence="1">
    <location>
        <begin position="435"/>
        <end position="456"/>
    </location>
</feature>
<organism evidence="2 3">
    <name type="scientific">Streptomyces orinoci</name>
    <name type="common">Streptoverticillium orinoci</name>
    <dbReference type="NCBI Taxonomy" id="67339"/>
    <lineage>
        <taxon>Bacteria</taxon>
        <taxon>Bacillati</taxon>
        <taxon>Actinomycetota</taxon>
        <taxon>Actinomycetes</taxon>
        <taxon>Kitasatosporales</taxon>
        <taxon>Streptomycetaceae</taxon>
        <taxon>Streptomyces</taxon>
    </lineage>
</organism>
<dbReference type="SUPFAM" id="SSF52540">
    <property type="entry name" value="P-loop containing nucleoside triphosphate hydrolases"/>
    <property type="match status" value="1"/>
</dbReference>
<dbReference type="PROSITE" id="PS51257">
    <property type="entry name" value="PROKAR_LIPOPROTEIN"/>
    <property type="match status" value="1"/>
</dbReference>
<name>A0ABV3JZY3_STRON</name>
<evidence type="ECO:0000313" key="3">
    <source>
        <dbReference type="Proteomes" id="UP001552594"/>
    </source>
</evidence>
<dbReference type="Proteomes" id="UP001552594">
    <property type="component" value="Unassembled WGS sequence"/>
</dbReference>
<dbReference type="InterPro" id="IPR050445">
    <property type="entry name" value="Bact_polysacc_biosynth/exp"/>
</dbReference>
<evidence type="ECO:0000256" key="1">
    <source>
        <dbReference type="SAM" id="MobiDB-lite"/>
    </source>
</evidence>
<feature type="compositionally biased region" description="Pro residues" evidence="1">
    <location>
        <begin position="464"/>
        <end position="495"/>
    </location>
</feature>
<dbReference type="PANTHER" id="PTHR32309:SF31">
    <property type="entry name" value="CAPSULAR EXOPOLYSACCHARIDE FAMILY"/>
    <property type="match status" value="1"/>
</dbReference>
<accession>A0ABV3JZY3</accession>
<comment type="caution">
    <text evidence="2">The sequence shown here is derived from an EMBL/GenBank/DDBJ whole genome shotgun (WGS) entry which is preliminary data.</text>
</comment>
<dbReference type="InterPro" id="IPR027417">
    <property type="entry name" value="P-loop_NTPase"/>
</dbReference>
<dbReference type="PANTHER" id="PTHR32309">
    <property type="entry name" value="TYROSINE-PROTEIN KINASE"/>
    <property type="match status" value="1"/>
</dbReference>
<keyword evidence="3" id="KW-1185">Reference proteome</keyword>